<keyword evidence="2" id="KW-1185">Reference proteome</keyword>
<protein>
    <submittedName>
        <fullName evidence="1">Uncharacterized protein</fullName>
    </submittedName>
</protein>
<evidence type="ECO:0000313" key="1">
    <source>
        <dbReference type="EMBL" id="QFR56300.1"/>
    </source>
</evidence>
<dbReference type="RefSeq" id="YP_010644398.1">
    <property type="nucleotide sequence ID" value="NC_070624.1"/>
</dbReference>
<dbReference type="GeneID" id="77850622"/>
<dbReference type="Proteomes" id="UP000325623">
    <property type="component" value="Segment"/>
</dbReference>
<dbReference type="EMBL" id="MN176219">
    <property type="protein sequence ID" value="QFR56300.1"/>
    <property type="molecule type" value="Genomic_DNA"/>
</dbReference>
<accession>A0A5P8PJQ4</accession>
<proteinExistence type="predicted"/>
<reference evidence="1 2" key="1">
    <citation type="submission" date="2019-07" db="EMBL/GenBank/DDBJ databases">
        <authorList>
            <person name="Tomko B.E."/>
            <person name="Krukonis G.P."/>
            <person name="Delesalle V.A."/>
        </authorList>
    </citation>
    <scope>NUCLEOTIDE SEQUENCE [LARGE SCALE GENOMIC DNA]</scope>
</reference>
<sequence>MKRAHGRNIKTITQNFIKVGESGYLTACEYETPKNSGDVKILEAEITIAAGEGYVDPFTFPSLEEAKKVANALSKHYKNSVVSVVKMRDMYDGE</sequence>
<name>A0A5P8PJQ4_9CAUD</name>
<evidence type="ECO:0000313" key="2">
    <source>
        <dbReference type="Proteomes" id="UP000325623"/>
    </source>
</evidence>
<gene>
    <name evidence="1" type="primary">87</name>
    <name evidence="1" type="ORF">000TH010_87</name>
</gene>
<dbReference type="KEGG" id="vg:77850622"/>
<organism evidence="1 2">
    <name type="scientific">Bacillus phage 000TH010</name>
    <dbReference type="NCBI Taxonomy" id="2601652"/>
    <lineage>
        <taxon>Viruses</taxon>
        <taxon>Duplodnaviria</taxon>
        <taxon>Heunggongvirae</taxon>
        <taxon>Uroviricota</taxon>
        <taxon>Caudoviricetes</taxon>
        <taxon>Trautnerviridae</taxon>
        <taxon>Polsinellivirinae</taxon>
        <taxon>Rivavirus</taxon>
        <taxon>Rivavirus rv000TH010</taxon>
    </lineage>
</organism>